<dbReference type="OrthoDB" id="6555107at2"/>
<keyword evidence="1" id="KW-0732">Signal</keyword>
<reference evidence="6 7" key="1">
    <citation type="submission" date="2019-10" db="EMBL/GenBank/DDBJ databases">
        <title>Evaluation of single-gene subtyping targets for Pseudomonas.</title>
        <authorList>
            <person name="Reichler S.J."/>
            <person name="Orsi R.H."/>
            <person name="Wiedmann M."/>
            <person name="Martin N.H."/>
            <person name="Murphy S.I."/>
        </authorList>
    </citation>
    <scope>NUCLEOTIDE SEQUENCE</scope>
    <source>
        <strain evidence="2 8">FSL R10-0802</strain>
        <strain evidence="4 7">FSL R10-1594</strain>
        <strain evidence="5 6">FSL R10-1984</strain>
        <strain evidence="3">FSL R10-2339</strain>
    </source>
</reference>
<keyword evidence="8" id="KW-1185">Reference proteome</keyword>
<evidence type="ECO:0000313" key="3">
    <source>
        <dbReference type="EMBL" id="MQT81109.1"/>
    </source>
</evidence>
<dbReference type="Proteomes" id="UP000437970">
    <property type="component" value="Unassembled WGS sequence"/>
</dbReference>
<dbReference type="EMBL" id="WIVT01000011">
    <property type="protein sequence ID" value="MQU16998.1"/>
    <property type="molecule type" value="Genomic_DNA"/>
</dbReference>
<protein>
    <recommendedName>
        <fullName evidence="9">Outer membrane beta-barrel protein</fullName>
    </recommendedName>
</protein>
<evidence type="ECO:0000313" key="5">
    <source>
        <dbReference type="EMBL" id="MQU26934.1"/>
    </source>
</evidence>
<evidence type="ECO:0000313" key="7">
    <source>
        <dbReference type="Proteomes" id="UP000443000"/>
    </source>
</evidence>
<evidence type="ECO:0000313" key="4">
    <source>
        <dbReference type="EMBL" id="MQU16998.1"/>
    </source>
</evidence>
<comment type="caution">
    <text evidence="3">The sequence shown here is derived from an EMBL/GenBank/DDBJ whole genome shotgun (WGS) entry which is preliminary data.</text>
</comment>
<evidence type="ECO:0008006" key="9">
    <source>
        <dbReference type="Google" id="ProtNLM"/>
    </source>
</evidence>
<evidence type="ECO:0000313" key="6">
    <source>
        <dbReference type="Proteomes" id="UP000437970"/>
    </source>
</evidence>
<sequence>MSTPSTAIASLAKTIASAFTLLSVLQPAHASETSLDSNAEKSQWLVLVSPFAWAPSMKGHVELGGVHTKADLSANEILHNLDSVFMGNIEVTNRTVGFFIDGVHAKTSQSDRAFGRKVGLEITQTTFAAGAYYRAYQYELGGNTVFNEPRTWRLEPMLGVRWTKLSTSVDVASLGFSTHKKTHWTDPFVGLRSQIDLNDRWTLSGAVDTGGFDTSSKKTYNGQAYLGYRLYLLENPTIIRFGYRVLAQDYRTKDFTGKTFKYDVTQRGPVLGVSMRF</sequence>
<evidence type="ECO:0000313" key="2">
    <source>
        <dbReference type="EMBL" id="MQT25747.1"/>
    </source>
</evidence>
<dbReference type="RefSeq" id="WP_153378846.1">
    <property type="nucleotide sequence ID" value="NZ_JBITTT010000001.1"/>
</dbReference>
<dbReference type="AlphaFoldDB" id="A0A6A7Z0P8"/>
<evidence type="ECO:0000256" key="1">
    <source>
        <dbReference type="SAM" id="SignalP"/>
    </source>
</evidence>
<feature type="chain" id="PRO_5044630047" description="Outer membrane beta-barrel protein" evidence="1">
    <location>
        <begin position="31"/>
        <end position="277"/>
    </location>
</feature>
<accession>A0A6A7Z0P8</accession>
<gene>
    <name evidence="4" type="ORF">GHN41_11170</name>
    <name evidence="3" type="ORF">GHN86_13695</name>
    <name evidence="2" type="ORF">GHN94_07870</name>
    <name evidence="5" type="ORF">GHO29_10590</name>
</gene>
<dbReference type="EMBL" id="WIVW01000010">
    <property type="protein sequence ID" value="MQU26934.1"/>
    <property type="molecule type" value="Genomic_DNA"/>
</dbReference>
<dbReference type="Proteomes" id="UP000443000">
    <property type="component" value="Unassembled WGS sequence"/>
</dbReference>
<dbReference type="Proteomes" id="UP000713985">
    <property type="component" value="Unassembled WGS sequence"/>
</dbReference>
<name>A0A6A7Z0P8_9PSED</name>
<feature type="signal peptide" evidence="1">
    <location>
        <begin position="1"/>
        <end position="30"/>
    </location>
</feature>
<evidence type="ECO:0000313" key="8">
    <source>
        <dbReference type="Proteomes" id="UP000713985"/>
    </source>
</evidence>
<organism evidence="3">
    <name type="scientific">Pseudomonas helleri</name>
    <dbReference type="NCBI Taxonomy" id="1608996"/>
    <lineage>
        <taxon>Bacteria</taxon>
        <taxon>Pseudomonadati</taxon>
        <taxon>Pseudomonadota</taxon>
        <taxon>Gammaproteobacteria</taxon>
        <taxon>Pseudomonadales</taxon>
        <taxon>Pseudomonadaceae</taxon>
        <taxon>Pseudomonas</taxon>
    </lineage>
</organism>
<proteinExistence type="predicted"/>
<dbReference type="EMBL" id="WIWP01000009">
    <property type="protein sequence ID" value="MQT25747.1"/>
    <property type="molecule type" value="Genomic_DNA"/>
</dbReference>
<dbReference type="EMBL" id="WIWC01000021">
    <property type="protein sequence ID" value="MQT81109.1"/>
    <property type="molecule type" value="Genomic_DNA"/>
</dbReference>